<evidence type="ECO:0000313" key="2">
    <source>
        <dbReference type="Proteomes" id="UP000824782"/>
    </source>
</evidence>
<organism evidence="1 2">
    <name type="scientific">Engystomops pustulosus</name>
    <name type="common">Tungara frog</name>
    <name type="synonym">Physalaemus pustulosus</name>
    <dbReference type="NCBI Taxonomy" id="76066"/>
    <lineage>
        <taxon>Eukaryota</taxon>
        <taxon>Metazoa</taxon>
        <taxon>Chordata</taxon>
        <taxon>Craniata</taxon>
        <taxon>Vertebrata</taxon>
        <taxon>Euteleostomi</taxon>
        <taxon>Amphibia</taxon>
        <taxon>Batrachia</taxon>
        <taxon>Anura</taxon>
        <taxon>Neobatrachia</taxon>
        <taxon>Hyloidea</taxon>
        <taxon>Leptodactylidae</taxon>
        <taxon>Leiuperinae</taxon>
        <taxon>Engystomops</taxon>
    </lineage>
</organism>
<name>A0AAV7B7E2_ENGPU</name>
<dbReference type="EMBL" id="WNYA01000006">
    <property type="protein sequence ID" value="KAG8568469.1"/>
    <property type="molecule type" value="Genomic_DNA"/>
</dbReference>
<comment type="caution">
    <text evidence="1">The sequence shown here is derived from an EMBL/GenBank/DDBJ whole genome shotgun (WGS) entry which is preliminary data.</text>
</comment>
<accession>A0AAV7B7E2</accession>
<dbReference type="AlphaFoldDB" id="A0AAV7B7E2"/>
<keyword evidence="2" id="KW-1185">Reference proteome</keyword>
<dbReference type="EMBL" id="WNYA01000006">
    <property type="protein sequence ID" value="KAG8568470.1"/>
    <property type="molecule type" value="Genomic_DNA"/>
</dbReference>
<dbReference type="Proteomes" id="UP000824782">
    <property type="component" value="Unassembled WGS sequence"/>
</dbReference>
<dbReference type="EMBL" id="WNYA01000006">
    <property type="protein sequence ID" value="KAG8568471.1"/>
    <property type="molecule type" value="Genomic_DNA"/>
</dbReference>
<proteinExistence type="predicted"/>
<sequence>MTLQRKLTSHLETKACPSLVGNLTGVSNTVGLKDKRIHEEEIALEYAHLSICCCFFFIKVFSY</sequence>
<evidence type="ECO:0000313" key="1">
    <source>
        <dbReference type="EMBL" id="KAG8568471.1"/>
    </source>
</evidence>
<reference evidence="1" key="1">
    <citation type="thesis" date="2020" institute="ProQuest LLC" country="789 East Eisenhower Parkway, Ann Arbor, MI, USA">
        <title>Comparative Genomics and Chromosome Evolution.</title>
        <authorList>
            <person name="Mudd A.B."/>
        </authorList>
    </citation>
    <scope>NUCLEOTIDE SEQUENCE</scope>
    <source>
        <strain evidence="1">237g6f4</strain>
        <tissue evidence="1">Blood</tissue>
    </source>
</reference>
<gene>
    <name evidence="1" type="ORF">GDO81_014013</name>
</gene>
<protein>
    <submittedName>
        <fullName evidence="1">Uncharacterized protein</fullName>
    </submittedName>
</protein>